<accession>D1PSU2</accession>
<dbReference type="PANTHER" id="PTHR42715:SF10">
    <property type="entry name" value="BETA-GLUCOSIDASE"/>
    <property type="match status" value="1"/>
</dbReference>
<sequence length="781" mass="86402">MMKKIFSLAVVATMCGNMAVQAQAPQLNANNIDEVVQAMTLEEKVHMVLGCGMSFGDDVKFPGTAGRTYAIPRLGIRPVYLADGPHRLIMKQKRPYDSNTYITTEFPSSTTVAATFDTEAAKAVGTALGREVKDYGLDVLLAPGINLMRSPLCGRNHEYYSEDPVLTGKMAAGYIKGIQSNNVGTSLKHFAVNSQETNRNKMDSRLTPRPLRELYLKGFEIAVREAAPWTIMTSYNKVNGRYTCEDIDLTEKILRDEWGFKGLVMSDWNAGTNAVISMIAGNDMMQPGQQKQYNDILEAAKSGKLPMSVLDRSVRRTLELVVRCNSFNEYRYANRTDFYAHAAIDRKVGAEGIVLLENNNILPLRNTRVALYGVTSYSMVPAGVGFGSVNVGYYCVSLVEGMRGAGYTVDNSLVKKYTKHLADEEKRLFPKGRPSFTLTPLERPAEFIPSVEDLATQVADNDVAIITLGRTSGEGADRRIRDFELKIGERELIETLSKAYHAAGKKVVVVLNICSPMEVASWRGMVDAVVCAFQPGQEAGNCVADVLSGKVNPSGKLPMTFAMKIGDAAADKNFPNDMEFRMPNFAMGTGMNFKKKEEEIKAKVEEKDYDYTLYEEGVYVGYRYFDTFNKQVAYPFGYGKSYTTFAYSLKRATIEGNRCVAEVKVSNTGSVAGREAVQLYIAAPKGRLDKPIKELKAFAKTRMLAPGASETLTLTWNLMDMASFNEKTSAWELAKGDYTVMVAASSADVRDKAVVKVPKAQRQKVHRAMLPKVRITNLTHK</sequence>
<dbReference type="GO" id="GO:0005975">
    <property type="term" value="P:carbohydrate metabolic process"/>
    <property type="evidence" value="ECO:0007669"/>
    <property type="project" value="InterPro"/>
</dbReference>
<keyword evidence="2 5" id="KW-0378">Hydrolase</keyword>
<dbReference type="Gene3D" id="2.60.40.10">
    <property type="entry name" value="Immunoglobulins"/>
    <property type="match status" value="1"/>
</dbReference>
<dbReference type="InterPro" id="IPR002772">
    <property type="entry name" value="Glyco_hydro_3_C"/>
</dbReference>
<dbReference type="EMBL" id="ACKS01000009">
    <property type="protein sequence ID" value="EFA45458.1"/>
    <property type="molecule type" value="Genomic_DNA"/>
</dbReference>
<dbReference type="RefSeq" id="WP_007175253.1">
    <property type="nucleotide sequence ID" value="NZ_GG704784.1"/>
</dbReference>
<dbReference type="InterPro" id="IPR036881">
    <property type="entry name" value="Glyco_hydro_3_C_sf"/>
</dbReference>
<dbReference type="AlphaFoldDB" id="D1PSU2"/>
<keyword evidence="3" id="KW-0732">Signal</keyword>
<organism evidence="5 6">
    <name type="scientific">Hallella bergensis DSM 17361</name>
    <dbReference type="NCBI Taxonomy" id="585502"/>
    <lineage>
        <taxon>Bacteria</taxon>
        <taxon>Pseudomonadati</taxon>
        <taxon>Bacteroidota</taxon>
        <taxon>Bacteroidia</taxon>
        <taxon>Bacteroidales</taxon>
        <taxon>Prevotellaceae</taxon>
        <taxon>Hallella</taxon>
    </lineage>
</organism>
<feature type="signal peptide" evidence="3">
    <location>
        <begin position="1"/>
        <end position="22"/>
    </location>
</feature>
<keyword evidence="6" id="KW-1185">Reference proteome</keyword>
<comment type="caution">
    <text evidence="5">The sequence shown here is derived from an EMBL/GenBank/DDBJ whole genome shotgun (WGS) entry which is preliminary data.</text>
</comment>
<dbReference type="PRINTS" id="PR00133">
    <property type="entry name" value="GLHYDRLASE3"/>
</dbReference>
<evidence type="ECO:0000313" key="6">
    <source>
        <dbReference type="Proteomes" id="UP000003160"/>
    </source>
</evidence>
<dbReference type="InterPro" id="IPR050288">
    <property type="entry name" value="Cellulose_deg_GH3"/>
</dbReference>
<dbReference type="HOGENOM" id="CLU_004542_4_1_10"/>
<dbReference type="PANTHER" id="PTHR42715">
    <property type="entry name" value="BETA-GLUCOSIDASE"/>
    <property type="match status" value="1"/>
</dbReference>
<dbReference type="Proteomes" id="UP000003160">
    <property type="component" value="Unassembled WGS sequence"/>
</dbReference>
<dbReference type="InterPro" id="IPR001764">
    <property type="entry name" value="Glyco_hydro_3_N"/>
</dbReference>
<dbReference type="Gene3D" id="3.40.50.1700">
    <property type="entry name" value="Glycoside hydrolase family 3 C-terminal domain"/>
    <property type="match status" value="1"/>
</dbReference>
<dbReference type="EC" id="3.2.1.21" evidence="5"/>
<dbReference type="Gene3D" id="3.20.20.300">
    <property type="entry name" value="Glycoside hydrolase, family 3, N-terminal domain"/>
    <property type="match status" value="1"/>
</dbReference>
<dbReference type="SUPFAM" id="SSF52279">
    <property type="entry name" value="Beta-D-glucan exohydrolase, C-terminal domain"/>
    <property type="match status" value="1"/>
</dbReference>
<feature type="chain" id="PRO_5003025812" evidence="3">
    <location>
        <begin position="23"/>
        <end position="781"/>
    </location>
</feature>
<evidence type="ECO:0000259" key="4">
    <source>
        <dbReference type="SMART" id="SM01217"/>
    </source>
</evidence>
<keyword evidence="5" id="KW-0326">Glycosidase</keyword>
<evidence type="ECO:0000256" key="1">
    <source>
        <dbReference type="ARBA" id="ARBA00005336"/>
    </source>
</evidence>
<dbReference type="InterPro" id="IPR013783">
    <property type="entry name" value="Ig-like_fold"/>
</dbReference>
<dbReference type="InterPro" id="IPR026891">
    <property type="entry name" value="Fn3-like"/>
</dbReference>
<dbReference type="SUPFAM" id="SSF51445">
    <property type="entry name" value="(Trans)glycosidases"/>
    <property type="match status" value="1"/>
</dbReference>
<name>D1PSU2_9BACT</name>
<comment type="similarity">
    <text evidence="1">Belongs to the glycosyl hydrolase 3 family.</text>
</comment>
<dbReference type="Pfam" id="PF01915">
    <property type="entry name" value="Glyco_hydro_3_C"/>
    <property type="match status" value="1"/>
</dbReference>
<dbReference type="Pfam" id="PF14310">
    <property type="entry name" value="Fn3-like"/>
    <property type="match status" value="1"/>
</dbReference>
<dbReference type="InterPro" id="IPR036962">
    <property type="entry name" value="Glyco_hydro_3_N_sf"/>
</dbReference>
<reference evidence="5 6" key="1">
    <citation type="submission" date="2009-10" db="EMBL/GenBank/DDBJ databases">
        <authorList>
            <person name="Qin X."/>
            <person name="Bachman B."/>
            <person name="Battles P."/>
            <person name="Bell A."/>
            <person name="Bess C."/>
            <person name="Bickham C."/>
            <person name="Chaboub L."/>
            <person name="Chen D."/>
            <person name="Coyle M."/>
            <person name="Deiros D.R."/>
            <person name="Dinh H."/>
            <person name="Forbes L."/>
            <person name="Fowler G."/>
            <person name="Francisco L."/>
            <person name="Fu Q."/>
            <person name="Gubbala S."/>
            <person name="Hale W."/>
            <person name="Han Y."/>
            <person name="Hemphill L."/>
            <person name="Highlander S.K."/>
            <person name="Hirani K."/>
            <person name="Hogues M."/>
            <person name="Jackson L."/>
            <person name="Jakkamsetti A."/>
            <person name="Javaid M."/>
            <person name="Jiang H."/>
            <person name="Korchina V."/>
            <person name="Kovar C."/>
            <person name="Lara F."/>
            <person name="Lee S."/>
            <person name="Mata R."/>
            <person name="Mathew T."/>
            <person name="Moen C."/>
            <person name="Morales K."/>
            <person name="Munidasa M."/>
            <person name="Nazareth L."/>
            <person name="Ngo R."/>
            <person name="Nguyen L."/>
            <person name="Okwuonu G."/>
            <person name="Ongeri F."/>
            <person name="Patil S."/>
            <person name="Petrosino J."/>
            <person name="Pham C."/>
            <person name="Pham P."/>
            <person name="Pu L.-L."/>
            <person name="Puazo M."/>
            <person name="Raj R."/>
            <person name="Reid J."/>
            <person name="Rouhana J."/>
            <person name="Saada N."/>
            <person name="Shang Y."/>
            <person name="Simmons D."/>
            <person name="Thornton R."/>
            <person name="Warren J."/>
            <person name="Weissenberger G."/>
            <person name="Zhang J."/>
            <person name="Zhang L."/>
            <person name="Zhou C."/>
            <person name="Zhu D."/>
            <person name="Muzny D."/>
            <person name="Worley K."/>
            <person name="Gibbs R."/>
        </authorList>
    </citation>
    <scope>NUCLEOTIDE SEQUENCE [LARGE SCALE GENOMIC DNA]</scope>
    <source>
        <strain evidence="5 6">DSM 17361</strain>
    </source>
</reference>
<dbReference type="Pfam" id="PF00933">
    <property type="entry name" value="Glyco_hydro_3"/>
    <property type="match status" value="1"/>
</dbReference>
<evidence type="ECO:0000313" key="5">
    <source>
        <dbReference type="EMBL" id="EFA45458.1"/>
    </source>
</evidence>
<dbReference type="InterPro" id="IPR017853">
    <property type="entry name" value="GH"/>
</dbReference>
<gene>
    <name evidence="5" type="primary">bglB2</name>
    <name evidence="5" type="ORF">HMPREF0645_0049</name>
</gene>
<evidence type="ECO:0000256" key="3">
    <source>
        <dbReference type="SAM" id="SignalP"/>
    </source>
</evidence>
<proteinExistence type="inferred from homology"/>
<dbReference type="SMART" id="SM01217">
    <property type="entry name" value="Fn3_like"/>
    <property type="match status" value="1"/>
</dbReference>
<evidence type="ECO:0000256" key="2">
    <source>
        <dbReference type="ARBA" id="ARBA00022801"/>
    </source>
</evidence>
<dbReference type="eggNOG" id="COG1472">
    <property type="taxonomic scope" value="Bacteria"/>
</dbReference>
<feature type="domain" description="Fibronectin type III-like" evidence="4">
    <location>
        <begin position="675"/>
        <end position="746"/>
    </location>
</feature>
<dbReference type="GO" id="GO:0008422">
    <property type="term" value="F:beta-glucosidase activity"/>
    <property type="evidence" value="ECO:0007669"/>
    <property type="project" value="UniProtKB-EC"/>
</dbReference>
<protein>
    <submittedName>
        <fullName evidence="5">Glycosyl hydrolase family 3 N-terminal domain protein</fullName>
        <ecNumber evidence="5">3.2.1.21</ecNumber>
    </submittedName>
</protein>